<keyword evidence="5" id="KW-1185">Reference proteome</keyword>
<dbReference type="InterPro" id="IPR036277">
    <property type="entry name" value="SMC_hinge_sf"/>
</dbReference>
<dbReference type="SUPFAM" id="SSF52540">
    <property type="entry name" value="P-loop containing nucleoside triphosphate hydrolases"/>
    <property type="match status" value="1"/>
</dbReference>
<evidence type="ECO:0000313" key="4">
    <source>
        <dbReference type="EMBL" id="KWS07071.1"/>
    </source>
</evidence>
<keyword evidence="1 2" id="KW-0175">Coiled coil</keyword>
<feature type="domain" description="RecF/RecN/SMC N-terminal" evidence="3">
    <location>
        <begin position="16"/>
        <end position="904"/>
    </location>
</feature>
<dbReference type="Pfam" id="PF02463">
    <property type="entry name" value="SMC_N"/>
    <property type="match status" value="1"/>
</dbReference>
<dbReference type="PANTHER" id="PTHR32182:SF0">
    <property type="entry name" value="DNA REPLICATION AND REPAIR PROTEIN RECF"/>
    <property type="match status" value="1"/>
</dbReference>
<dbReference type="Gene3D" id="1.10.287.1490">
    <property type="match status" value="1"/>
</dbReference>
<dbReference type="InterPro" id="IPR003395">
    <property type="entry name" value="RecF/RecN/SMC_N"/>
</dbReference>
<comment type="caution">
    <text evidence="4">The sequence shown here is derived from an EMBL/GenBank/DDBJ whole genome shotgun (WGS) entry which is preliminary data.</text>
</comment>
<name>A0A125MNM9_9GAMM</name>
<dbReference type="OrthoDB" id="174137at2"/>
<dbReference type="EMBL" id="JAJA02000001">
    <property type="protein sequence ID" value="KWS07071.1"/>
    <property type="molecule type" value="Genomic_DNA"/>
</dbReference>
<evidence type="ECO:0000259" key="3">
    <source>
        <dbReference type="Pfam" id="PF02463"/>
    </source>
</evidence>
<organism evidence="4 5">
    <name type="scientific">Lysobacter capsici AZ78</name>
    <dbReference type="NCBI Taxonomy" id="1444315"/>
    <lineage>
        <taxon>Bacteria</taxon>
        <taxon>Pseudomonadati</taxon>
        <taxon>Pseudomonadota</taxon>
        <taxon>Gammaproteobacteria</taxon>
        <taxon>Lysobacterales</taxon>
        <taxon>Lysobacteraceae</taxon>
        <taxon>Lysobacter</taxon>
    </lineage>
</organism>
<proteinExistence type="predicted"/>
<dbReference type="GO" id="GO:0005694">
    <property type="term" value="C:chromosome"/>
    <property type="evidence" value="ECO:0007669"/>
    <property type="project" value="InterPro"/>
</dbReference>
<feature type="coiled-coil region" evidence="2">
    <location>
        <begin position="265"/>
        <end position="313"/>
    </location>
</feature>
<reference evidence="4 5" key="1">
    <citation type="journal article" date="2014" name="Genome Announc.">
        <title>Draft Genome Sequence of Lysobacter capsici AZ78, a Bacterium Antagonistic to Plant-Pathogenic Oomycetes.</title>
        <authorList>
            <person name="Puopolo G."/>
            <person name="Sonego P."/>
            <person name="Engelen K."/>
            <person name="Pertot I."/>
        </authorList>
    </citation>
    <scope>NUCLEOTIDE SEQUENCE [LARGE SCALE GENOMIC DNA]</scope>
    <source>
        <strain evidence="4 5">AZ78</strain>
    </source>
</reference>
<evidence type="ECO:0000313" key="5">
    <source>
        <dbReference type="Proteomes" id="UP000023435"/>
    </source>
</evidence>
<dbReference type="GO" id="GO:0000731">
    <property type="term" value="P:DNA synthesis involved in DNA repair"/>
    <property type="evidence" value="ECO:0007669"/>
    <property type="project" value="TreeGrafter"/>
</dbReference>
<sequence>MFEFRSLEVVHWDYWQRFQLPLDASIVTVVGPNGSGKTTLLDALRTLLAIEDRDTARDYKTYLRHNGKPYAWLRAVVSNRPDKRGGRPFFPIKDDVVTLACRIRKRGGDWSRDYQIVAGDTPVETLEQGGDWLGVRDYRVRLAGAGLTRAICRVLTLEQGATDKLCQYSPRDLLQLIFDVFEDKAVLDDYQRARTEQFDVEKELQQLGQDLAGLHLRLESAKADVRSFEEGNALRNQRHRLESEIAPKVELADQRMAIEGAKPRLTGLRRALRERERILEEMRADDAIAATGRDVLQEAMREARRQVTASEQAFTQARDAARDAEMLVKRRDELARLQAQRGAIDVEALSASVESGRRRQAELKLEAERDRKRSGEISAQTAALSGGGRIVEPFERDFRAGLEQAGIKHQVLTELVEIADPQWSVAVEAVLAPYRHLLVLENPKDARIAWKLGENQQYRHFIVAERAPVPKASAGSLLEVVRFSADPPAWLPRQLDRIRRVTDIEHGARLPAGQDWITQKGYLRESRGGRHIGGNQHHFGSGARQSHLAELRAELATITQRAQSREAELHELSQRVDADQSRLMGLDAAQELVTRANEFADAQARLPELAEAAAEAAAALAQARAKIDEAAEQDKAEGIAAAKRQGQIDALARELRERGQQIHGERQSLIQRILDYRRKRALMPDAWRSPAALAAARAEYESTSAVRREIERMDDRLERGGFVSDESCVPLRDKIGADHDELESSIGRREAHLDRAKRLTEEARGAYINVLRATVRRYKKNLAALGELAGIGVDADMPELANDDVTLAQAGLSVRFDFDRKGWIGLDDGEASGGQQVMKSLLLLVALLRDEDQPGGFVFIDEPFAHLDVFNIEKVGRFLRATDAQYILTTPITHNLNVFEPSDLVLATSKRRGGNPWAEAVAVLKRKREDSKAA</sequence>
<dbReference type="GO" id="GO:0006302">
    <property type="term" value="P:double-strand break repair"/>
    <property type="evidence" value="ECO:0007669"/>
    <property type="project" value="TreeGrafter"/>
</dbReference>
<dbReference type="AlphaFoldDB" id="A0A125MNM9"/>
<gene>
    <name evidence="4" type="ORF">AZ78_4631</name>
</gene>
<dbReference type="Proteomes" id="UP000023435">
    <property type="component" value="Unassembled WGS sequence"/>
</dbReference>
<evidence type="ECO:0000256" key="2">
    <source>
        <dbReference type="SAM" id="Coils"/>
    </source>
</evidence>
<dbReference type="GO" id="GO:0051276">
    <property type="term" value="P:chromosome organization"/>
    <property type="evidence" value="ECO:0007669"/>
    <property type="project" value="InterPro"/>
</dbReference>
<accession>A0A125MNM9</accession>
<dbReference type="SUPFAM" id="SSF75553">
    <property type="entry name" value="Smc hinge domain"/>
    <property type="match status" value="1"/>
</dbReference>
<dbReference type="RefSeq" id="WP_036114711.1">
    <property type="nucleotide sequence ID" value="NZ_JAJA02000001.1"/>
</dbReference>
<dbReference type="Gene3D" id="3.40.50.300">
    <property type="entry name" value="P-loop containing nucleotide triphosphate hydrolases"/>
    <property type="match status" value="2"/>
</dbReference>
<dbReference type="InterPro" id="IPR027417">
    <property type="entry name" value="P-loop_NTPase"/>
</dbReference>
<dbReference type="PANTHER" id="PTHR32182">
    <property type="entry name" value="DNA REPLICATION AND REPAIR PROTEIN RECF"/>
    <property type="match status" value="1"/>
</dbReference>
<feature type="coiled-coil region" evidence="2">
    <location>
        <begin position="548"/>
        <end position="575"/>
    </location>
</feature>
<evidence type="ECO:0000256" key="1">
    <source>
        <dbReference type="ARBA" id="ARBA00023054"/>
    </source>
</evidence>
<dbReference type="GO" id="GO:0005524">
    <property type="term" value="F:ATP binding"/>
    <property type="evidence" value="ECO:0007669"/>
    <property type="project" value="InterPro"/>
</dbReference>
<protein>
    <submittedName>
        <fullName evidence="4">Chromosome partition protein smc</fullName>
    </submittedName>
</protein>